<evidence type="ECO:0000259" key="1">
    <source>
        <dbReference type="Pfam" id="PF01243"/>
    </source>
</evidence>
<gene>
    <name evidence="2" type="ORF">ACFOEK_09190</name>
</gene>
<dbReference type="Proteomes" id="UP001595476">
    <property type="component" value="Unassembled WGS sequence"/>
</dbReference>
<accession>A0ABV7HIM2</accession>
<comment type="caution">
    <text evidence="2">The sequence shown here is derived from an EMBL/GenBank/DDBJ whole genome shotgun (WGS) entry which is preliminary data.</text>
</comment>
<keyword evidence="2" id="KW-0560">Oxidoreductase</keyword>
<name>A0ABV7HIM2_9GAMM</name>
<dbReference type="RefSeq" id="WP_386719509.1">
    <property type="nucleotide sequence ID" value="NZ_JBHRSZ010000004.1"/>
</dbReference>
<dbReference type="InterPro" id="IPR012349">
    <property type="entry name" value="Split_barrel_FMN-bd"/>
</dbReference>
<organism evidence="2 3">
    <name type="scientific">Litoribrevibacter euphylliae</name>
    <dbReference type="NCBI Taxonomy" id="1834034"/>
    <lineage>
        <taxon>Bacteria</taxon>
        <taxon>Pseudomonadati</taxon>
        <taxon>Pseudomonadota</taxon>
        <taxon>Gammaproteobacteria</taxon>
        <taxon>Oceanospirillales</taxon>
        <taxon>Oceanospirillaceae</taxon>
        <taxon>Litoribrevibacter</taxon>
    </lineage>
</organism>
<dbReference type="EMBL" id="JBHRSZ010000004">
    <property type="protein sequence ID" value="MFC3151197.1"/>
    <property type="molecule type" value="Genomic_DNA"/>
</dbReference>
<dbReference type="InterPro" id="IPR011576">
    <property type="entry name" value="Pyridox_Oxase_N"/>
</dbReference>
<dbReference type="EC" id="1.-.-.-" evidence="2"/>
<sequence length="163" mass="18582">MTLTQHWKEIVNLVTQGQRSSMHCAIASVGDDGVPNITPVGTVFLRDDHTAYFFDSYTSQFAKNVKSNPNVCLMAVNTKRSFWFSSFLKGKFSSAPGVRLYGTVGELREATEEEKSAVHQRIKPLSWTKGSKLLWSDFTQVRDISLTDFRPVQYPKMMEHLWN</sequence>
<keyword evidence="3" id="KW-1185">Reference proteome</keyword>
<evidence type="ECO:0000313" key="3">
    <source>
        <dbReference type="Proteomes" id="UP001595476"/>
    </source>
</evidence>
<dbReference type="Pfam" id="PF01243">
    <property type="entry name" value="PNPOx_N"/>
    <property type="match status" value="1"/>
</dbReference>
<proteinExistence type="predicted"/>
<dbReference type="EC" id="1.4.3.5" evidence="2"/>
<evidence type="ECO:0000313" key="2">
    <source>
        <dbReference type="EMBL" id="MFC3151197.1"/>
    </source>
</evidence>
<dbReference type="SUPFAM" id="SSF50475">
    <property type="entry name" value="FMN-binding split barrel"/>
    <property type="match status" value="1"/>
</dbReference>
<protein>
    <submittedName>
        <fullName evidence="2">Pyridoxamine 5'-phosphate oxidase family protein</fullName>
        <ecNumber evidence="2">1.-.-.-</ecNumber>
        <ecNumber evidence="2">1.4.3.5</ecNumber>
    </submittedName>
</protein>
<reference evidence="3" key="1">
    <citation type="journal article" date="2019" name="Int. J. Syst. Evol. Microbiol.">
        <title>The Global Catalogue of Microorganisms (GCM) 10K type strain sequencing project: providing services to taxonomists for standard genome sequencing and annotation.</title>
        <authorList>
            <consortium name="The Broad Institute Genomics Platform"/>
            <consortium name="The Broad Institute Genome Sequencing Center for Infectious Disease"/>
            <person name="Wu L."/>
            <person name="Ma J."/>
        </authorList>
    </citation>
    <scope>NUCLEOTIDE SEQUENCE [LARGE SCALE GENOMIC DNA]</scope>
    <source>
        <strain evidence="3">KCTC 52438</strain>
    </source>
</reference>
<dbReference type="Gene3D" id="2.30.110.10">
    <property type="entry name" value="Electron Transport, Fmn-binding Protein, Chain A"/>
    <property type="match status" value="1"/>
</dbReference>
<feature type="domain" description="Pyridoxamine 5'-phosphate oxidase N-terminal" evidence="1">
    <location>
        <begin position="23"/>
        <end position="142"/>
    </location>
</feature>
<dbReference type="GO" id="GO:0004733">
    <property type="term" value="F:pyridoxamine phosphate oxidase activity"/>
    <property type="evidence" value="ECO:0007669"/>
    <property type="project" value="UniProtKB-EC"/>
</dbReference>